<dbReference type="OrthoDB" id="371174at2"/>
<dbReference type="EMBL" id="CDNC01000004">
    <property type="protein sequence ID" value="CEM60899.1"/>
    <property type="molecule type" value="Genomic_DNA"/>
</dbReference>
<organism evidence="1 3">
    <name type="scientific">Treponema phagedenis</name>
    <dbReference type="NCBI Taxonomy" id="162"/>
    <lineage>
        <taxon>Bacteria</taxon>
        <taxon>Pseudomonadati</taxon>
        <taxon>Spirochaetota</taxon>
        <taxon>Spirochaetia</taxon>
        <taxon>Spirochaetales</taxon>
        <taxon>Treponemataceae</taxon>
        <taxon>Treponema</taxon>
    </lineage>
</organism>
<evidence type="ECO:0000313" key="3">
    <source>
        <dbReference type="Proteomes" id="UP000042527"/>
    </source>
</evidence>
<keyword evidence="3" id="KW-1185">Reference proteome</keyword>
<evidence type="ECO:0000313" key="4">
    <source>
        <dbReference type="Proteomes" id="UP000323594"/>
    </source>
</evidence>
<evidence type="ECO:0000313" key="1">
    <source>
        <dbReference type="EMBL" id="CEM60899.1"/>
    </source>
</evidence>
<reference evidence="3" key="1">
    <citation type="submission" date="2015-01" db="EMBL/GenBank/DDBJ databases">
        <authorList>
            <person name="Manzoor Shahid"/>
            <person name="Zubair Saima"/>
        </authorList>
    </citation>
    <scope>NUCLEOTIDE SEQUENCE [LARGE SCALE GENOMIC DNA]</scope>
    <source>
        <strain evidence="3">V1</strain>
    </source>
</reference>
<dbReference type="AlphaFoldDB" id="A0A0B7GQN5"/>
<dbReference type="Proteomes" id="UP000042527">
    <property type="component" value="Unassembled WGS sequence"/>
</dbReference>
<evidence type="ECO:0000313" key="2">
    <source>
        <dbReference type="EMBL" id="QEJ97636.1"/>
    </source>
</evidence>
<gene>
    <name evidence="2" type="ORF">FUT82_06270</name>
    <name evidence="1" type="ORF">TPHV1_120028</name>
</gene>
<accession>A0A0B7GQN5</accession>
<protein>
    <submittedName>
        <fullName evidence="1">Uncharacterized protein</fullName>
    </submittedName>
</protein>
<reference evidence="2 4" key="3">
    <citation type="submission" date="2019-08" db="EMBL/GenBank/DDBJ databases">
        <authorList>
            <person name="Kuhnert P."/>
        </authorList>
    </citation>
    <scope>NUCLEOTIDE SEQUENCE [LARGE SCALE GENOMIC DNA]</scope>
    <source>
        <strain evidence="2 4">B36.5</strain>
    </source>
</reference>
<dbReference type="Proteomes" id="UP000323594">
    <property type="component" value="Chromosome"/>
</dbReference>
<sequence length="145" mass="17131">MQNFVFQDNIYQLVRSIDVVYEGLQLDLADELFFNKIINDITFFDFAIQKLVTQIEHQSHLPDYLTTMHCLFSCITRYTNLLNFYMQKVNISNKKNNEIIQKLKTIHKRNSDVQNQIATHIQETNTSSDSYQIVSQNELSELLDF</sequence>
<name>A0A0B7GQN5_TREPH</name>
<dbReference type="EMBL" id="CP042817">
    <property type="protein sequence ID" value="QEJ97636.1"/>
    <property type="molecule type" value="Genomic_DNA"/>
</dbReference>
<proteinExistence type="predicted"/>
<dbReference type="RefSeq" id="WP_002697668.1">
    <property type="nucleotide sequence ID" value="NZ_CDNC01000004.1"/>
</dbReference>
<reference evidence="1" key="2">
    <citation type="submission" date="2015-01" db="EMBL/GenBank/DDBJ databases">
        <authorList>
            <person name="Xiang T."/>
            <person name="Song Y."/>
            <person name="Huang L."/>
            <person name="Wang B."/>
            <person name="Wu P."/>
        </authorList>
    </citation>
    <scope>NUCLEOTIDE SEQUENCE [LARGE SCALE GENOMIC DNA]</scope>
    <source>
        <strain evidence="1">V1</strain>
    </source>
</reference>
<dbReference type="GeneID" id="57752739"/>